<dbReference type="GO" id="GO:0006487">
    <property type="term" value="P:protein N-linked glycosylation"/>
    <property type="evidence" value="ECO:0007669"/>
    <property type="project" value="TreeGrafter"/>
</dbReference>
<comment type="caution">
    <text evidence="3">The sequence shown here is derived from an EMBL/GenBank/DDBJ whole genome shotgun (WGS) entry which is preliminary data.</text>
</comment>
<reference evidence="3" key="1">
    <citation type="submission" date="2023-04" db="EMBL/GenBank/DDBJ databases">
        <title>Candida boidinii NBRC 10035.</title>
        <authorList>
            <person name="Ichikawa N."/>
            <person name="Sato H."/>
            <person name="Tonouchi N."/>
        </authorList>
    </citation>
    <scope>NUCLEOTIDE SEQUENCE</scope>
    <source>
        <strain evidence="3">NBRC 10035</strain>
    </source>
</reference>
<protein>
    <submittedName>
        <fullName evidence="3">Unnamed protein product</fullName>
    </submittedName>
</protein>
<dbReference type="PANTHER" id="PTHR43083">
    <property type="entry name" value="MANNAN POLYMERASE II"/>
    <property type="match status" value="1"/>
</dbReference>
<evidence type="ECO:0000256" key="1">
    <source>
        <dbReference type="ARBA" id="ARBA00037964"/>
    </source>
</evidence>
<dbReference type="GO" id="GO:0000136">
    <property type="term" value="C:mannan polymerase complex"/>
    <property type="evidence" value="ECO:0007669"/>
    <property type="project" value="TreeGrafter"/>
</dbReference>
<dbReference type="EMBL" id="BSXN01003098">
    <property type="protein sequence ID" value="GME78474.1"/>
    <property type="molecule type" value="Genomic_DNA"/>
</dbReference>
<comment type="similarity">
    <text evidence="1">Belongs to the ANP1/MMN9/VAN1 family.</text>
</comment>
<dbReference type="Proteomes" id="UP001165120">
    <property type="component" value="Unassembled WGS sequence"/>
</dbReference>
<dbReference type="InterPro" id="IPR029044">
    <property type="entry name" value="Nucleotide-diphossugar_trans"/>
</dbReference>
<dbReference type="GO" id="GO:0000032">
    <property type="term" value="P:cell wall mannoprotein biosynthetic process"/>
    <property type="evidence" value="ECO:0007669"/>
    <property type="project" value="TreeGrafter"/>
</dbReference>
<keyword evidence="2" id="KW-0175">Coiled coil</keyword>
<gene>
    <name evidence="3" type="ORF">Cboi02_000583700</name>
</gene>
<keyword evidence="4" id="KW-1185">Reference proteome</keyword>
<evidence type="ECO:0000313" key="4">
    <source>
        <dbReference type="Proteomes" id="UP001165120"/>
    </source>
</evidence>
<evidence type="ECO:0000256" key="2">
    <source>
        <dbReference type="SAM" id="Coils"/>
    </source>
</evidence>
<dbReference type="AlphaFoldDB" id="A0A9W6T7L4"/>
<dbReference type="Pfam" id="PF03452">
    <property type="entry name" value="Anp1"/>
    <property type="match status" value="1"/>
</dbReference>
<dbReference type="InterPro" id="IPR052086">
    <property type="entry name" value="Mannan_Polymerase_Subunit"/>
</dbReference>
<accession>A0A9W6T7L4</accession>
<proteinExistence type="inferred from homology"/>
<feature type="coiled-coil region" evidence="2">
    <location>
        <begin position="1"/>
        <end position="39"/>
    </location>
</feature>
<dbReference type="GO" id="GO:0000009">
    <property type="term" value="F:alpha-1,6-mannosyltransferase activity"/>
    <property type="evidence" value="ECO:0007669"/>
    <property type="project" value="TreeGrafter"/>
</dbReference>
<sequence length="329" mass="38407">MNQTNLKVTKLEQTKPKLNENLNSIKHEQEEDLQDYNVEFYDLNDFQGTPDGLSNEERILLCIPLRNAQKVLPLMFRNMMNMTYSHSLVDIAFLVSDCSEDDKTFETLVEYTTALQQGKLLQLLEEEDAAMKKAGIRGSSDLYLQYMPLDYVENVKQSYSPPYHEEYEKPFGSIQIYTKDFGQIIGQSFSDRHDVKVQGIRRKLMGRARNWLITTALQPYHSWVYWRDVDIETSPGEIIQDLMKYKEFDIIVPNVWRPLPTFLGNEQPYDLNSWMESEHGLELAKTLQEDDVIVEGYEEYPTWRVHLAYIRDPEGNPTDIVDLDGLSHT</sequence>
<evidence type="ECO:0000313" key="3">
    <source>
        <dbReference type="EMBL" id="GME78474.1"/>
    </source>
</evidence>
<dbReference type="Gene3D" id="3.90.550.10">
    <property type="entry name" value="Spore Coat Polysaccharide Biosynthesis Protein SpsA, Chain A"/>
    <property type="match status" value="2"/>
</dbReference>
<dbReference type="PANTHER" id="PTHR43083:SF5">
    <property type="entry name" value="MANNAN POLYMERASE I COMPLEX VAN1 SUBUNIT"/>
    <property type="match status" value="1"/>
</dbReference>
<organism evidence="3 4">
    <name type="scientific">Candida boidinii</name>
    <name type="common">Yeast</name>
    <dbReference type="NCBI Taxonomy" id="5477"/>
    <lineage>
        <taxon>Eukaryota</taxon>
        <taxon>Fungi</taxon>
        <taxon>Dikarya</taxon>
        <taxon>Ascomycota</taxon>
        <taxon>Saccharomycotina</taxon>
        <taxon>Pichiomycetes</taxon>
        <taxon>Pichiales</taxon>
        <taxon>Pichiaceae</taxon>
        <taxon>Ogataea</taxon>
        <taxon>Ogataea/Candida clade</taxon>
    </lineage>
</organism>
<name>A0A9W6T7L4_CANBO</name>